<dbReference type="AlphaFoldDB" id="A0A6V8I5Y7"/>
<gene>
    <name evidence="1" type="ORF">DmAi_11170</name>
</gene>
<organism evidence="1 2">
    <name type="scientific">Acetobacter persici</name>
    <dbReference type="NCBI Taxonomy" id="1076596"/>
    <lineage>
        <taxon>Bacteria</taxon>
        <taxon>Pseudomonadati</taxon>
        <taxon>Pseudomonadota</taxon>
        <taxon>Alphaproteobacteria</taxon>
        <taxon>Acetobacterales</taxon>
        <taxon>Acetobacteraceae</taxon>
        <taxon>Acetobacter</taxon>
    </lineage>
</organism>
<evidence type="ECO:0000313" key="1">
    <source>
        <dbReference type="EMBL" id="GFE93058.1"/>
    </source>
</evidence>
<comment type="caution">
    <text evidence="1">The sequence shown here is derived from an EMBL/GenBank/DDBJ whole genome shotgun (WGS) entry which is preliminary data.</text>
</comment>
<reference evidence="1 2" key="1">
    <citation type="journal article" date="2020" name="Cell Rep.">
        <title>Local necrotic cells trigger systemic immune activation via gut microbiome dysbiosis in Drosophila.</title>
        <authorList>
            <person name="Kosakamoto H."/>
            <person name="Yamauchi T."/>
            <person name="Akuzawa-Tokita Y."/>
            <person name="Nishimura K."/>
            <person name="Soga T."/>
            <person name="Murakami T."/>
            <person name="Mori H."/>
            <person name="Yamamoto K."/>
            <person name="Miyazaki R."/>
            <person name="Koto A."/>
            <person name="Miura M."/>
            <person name="Obata F."/>
        </authorList>
    </citation>
    <scope>NUCLEOTIDE SEQUENCE [LARGE SCALE GENOMIC DNA]</scope>
    <source>
        <strain evidence="1 2">Ai</strain>
    </source>
</reference>
<evidence type="ECO:0000313" key="2">
    <source>
        <dbReference type="Proteomes" id="UP000548726"/>
    </source>
</evidence>
<proteinExistence type="predicted"/>
<name>A0A6V8I5Y7_9PROT</name>
<protein>
    <submittedName>
        <fullName evidence="1">Uncharacterized protein</fullName>
    </submittedName>
</protein>
<dbReference type="EMBL" id="BLJP01000002">
    <property type="protein sequence ID" value="GFE93058.1"/>
    <property type="molecule type" value="Genomic_DNA"/>
</dbReference>
<dbReference type="Proteomes" id="UP000548726">
    <property type="component" value="Unassembled WGS sequence"/>
</dbReference>
<accession>A0A6V8I5Y7</accession>
<sequence>MIETEFVFGCFETVFDPPARSFNVHEFLHGRPFRTLCRKTGEVSIGDVPADQPAQCPWSGYRTVKFFSI</sequence>
<keyword evidence="2" id="KW-1185">Reference proteome</keyword>